<evidence type="ECO:0000313" key="1">
    <source>
        <dbReference type="EMBL" id="OEU08030.1"/>
    </source>
</evidence>
<accession>A0A1E7EPX4</accession>
<sequence length="133" mass="14324">MGVKMSKNLTTAKTFVDAVDCINAEGASTLAPHAIADAPFSCQADMLKEVNTISAYGEWSKTFLAGNQTAIFEGILAEDKASNTVIWNGLVWPGGKEGPVLEYAYILHFNADGKVDSMKKIWNDKFSMAALGM</sequence>
<evidence type="ECO:0008006" key="3">
    <source>
        <dbReference type="Google" id="ProtNLM"/>
    </source>
</evidence>
<proteinExistence type="predicted"/>
<dbReference type="AlphaFoldDB" id="A0A1E7EPX4"/>
<gene>
    <name evidence="1" type="ORF">FRACYDRAFT_250251</name>
</gene>
<name>A0A1E7EPX4_9STRA</name>
<keyword evidence="2" id="KW-1185">Reference proteome</keyword>
<dbReference type="InterPro" id="IPR032710">
    <property type="entry name" value="NTF2-like_dom_sf"/>
</dbReference>
<dbReference type="InParanoid" id="A0A1E7EPX4"/>
<protein>
    <recommendedName>
        <fullName evidence="3">SnoaL-like domain-containing protein</fullName>
    </recommendedName>
</protein>
<dbReference type="SUPFAM" id="SSF54427">
    <property type="entry name" value="NTF2-like"/>
    <property type="match status" value="1"/>
</dbReference>
<dbReference type="KEGG" id="fcy:FRACYDRAFT_250251"/>
<reference evidence="1 2" key="1">
    <citation type="submission" date="2016-09" db="EMBL/GenBank/DDBJ databases">
        <title>Extensive genetic diversity and differential bi-allelic expression allows diatom success in the polar Southern Ocean.</title>
        <authorList>
            <consortium name="DOE Joint Genome Institute"/>
            <person name="Mock T."/>
            <person name="Otillar R.P."/>
            <person name="Strauss J."/>
            <person name="Dupont C."/>
            <person name="Frickenhaus S."/>
            <person name="Maumus F."/>
            <person name="Mcmullan M."/>
            <person name="Sanges R."/>
            <person name="Schmutz J."/>
            <person name="Toseland A."/>
            <person name="Valas R."/>
            <person name="Veluchamy A."/>
            <person name="Ward B.J."/>
            <person name="Allen A."/>
            <person name="Barry K."/>
            <person name="Falciatore A."/>
            <person name="Ferrante M."/>
            <person name="Fortunato A.E."/>
            <person name="Gloeckner G."/>
            <person name="Gruber A."/>
            <person name="Hipkin R."/>
            <person name="Janech M."/>
            <person name="Kroth P."/>
            <person name="Leese F."/>
            <person name="Lindquist E."/>
            <person name="Lyon B.R."/>
            <person name="Martin J."/>
            <person name="Mayer C."/>
            <person name="Parker M."/>
            <person name="Quesneville H."/>
            <person name="Raymond J."/>
            <person name="Uhlig C."/>
            <person name="Valentin K.U."/>
            <person name="Worden A.Z."/>
            <person name="Armbrust E.V."/>
            <person name="Bowler C."/>
            <person name="Green B."/>
            <person name="Moulton V."/>
            <person name="Van Oosterhout C."/>
            <person name="Grigoriev I."/>
        </authorList>
    </citation>
    <scope>NUCLEOTIDE SEQUENCE [LARGE SCALE GENOMIC DNA]</scope>
    <source>
        <strain evidence="1 2">CCMP1102</strain>
    </source>
</reference>
<evidence type="ECO:0000313" key="2">
    <source>
        <dbReference type="Proteomes" id="UP000095751"/>
    </source>
</evidence>
<organism evidence="1 2">
    <name type="scientific">Fragilariopsis cylindrus CCMP1102</name>
    <dbReference type="NCBI Taxonomy" id="635003"/>
    <lineage>
        <taxon>Eukaryota</taxon>
        <taxon>Sar</taxon>
        <taxon>Stramenopiles</taxon>
        <taxon>Ochrophyta</taxon>
        <taxon>Bacillariophyta</taxon>
        <taxon>Bacillariophyceae</taxon>
        <taxon>Bacillariophycidae</taxon>
        <taxon>Bacillariales</taxon>
        <taxon>Bacillariaceae</taxon>
        <taxon>Fragilariopsis</taxon>
    </lineage>
</organism>
<dbReference type="EMBL" id="KV784382">
    <property type="protein sequence ID" value="OEU08030.1"/>
    <property type="molecule type" value="Genomic_DNA"/>
</dbReference>
<dbReference type="Proteomes" id="UP000095751">
    <property type="component" value="Unassembled WGS sequence"/>
</dbReference>